<dbReference type="Gene3D" id="2.60.120.260">
    <property type="entry name" value="Galactose-binding domain-like"/>
    <property type="match status" value="2"/>
</dbReference>
<keyword evidence="2" id="KW-0812">Transmembrane</keyword>
<feature type="transmembrane region" description="Helical" evidence="2">
    <location>
        <begin position="329"/>
        <end position="351"/>
    </location>
</feature>
<evidence type="ECO:0000313" key="3">
    <source>
        <dbReference type="EMBL" id="KAF7365661.1"/>
    </source>
</evidence>
<comment type="caution">
    <text evidence="3">The sequence shown here is derived from an EMBL/GenBank/DDBJ whole genome shotgun (WGS) entry which is preliminary data.</text>
</comment>
<dbReference type="OrthoDB" id="2563669at2759"/>
<feature type="region of interest" description="Disordered" evidence="1">
    <location>
        <begin position="295"/>
        <end position="321"/>
    </location>
</feature>
<protein>
    <submittedName>
        <fullName evidence="3">Uncharacterized protein</fullName>
    </submittedName>
</protein>
<evidence type="ECO:0000256" key="2">
    <source>
        <dbReference type="SAM" id="Phobius"/>
    </source>
</evidence>
<keyword evidence="4" id="KW-1185">Reference proteome</keyword>
<feature type="compositionally biased region" description="Low complexity" evidence="1">
    <location>
        <begin position="297"/>
        <end position="321"/>
    </location>
</feature>
<dbReference type="AlphaFoldDB" id="A0A8H6YWM2"/>
<dbReference type="Proteomes" id="UP000620124">
    <property type="component" value="Unassembled WGS sequence"/>
</dbReference>
<evidence type="ECO:0000256" key="1">
    <source>
        <dbReference type="SAM" id="MobiDB-lite"/>
    </source>
</evidence>
<proteinExistence type="predicted"/>
<organism evidence="3 4">
    <name type="scientific">Mycena venus</name>
    <dbReference type="NCBI Taxonomy" id="2733690"/>
    <lineage>
        <taxon>Eukaryota</taxon>
        <taxon>Fungi</taxon>
        <taxon>Dikarya</taxon>
        <taxon>Basidiomycota</taxon>
        <taxon>Agaricomycotina</taxon>
        <taxon>Agaricomycetes</taxon>
        <taxon>Agaricomycetidae</taxon>
        <taxon>Agaricales</taxon>
        <taxon>Marasmiineae</taxon>
        <taxon>Mycenaceae</taxon>
        <taxon>Mycena</taxon>
    </lineage>
</organism>
<evidence type="ECO:0000313" key="4">
    <source>
        <dbReference type="Proteomes" id="UP000620124"/>
    </source>
</evidence>
<name>A0A8H6YWM2_9AGAR</name>
<accession>A0A8H6YWM2</accession>
<sequence length="354" mass="36929">MDASTVNANVTVNDFDSVVSYADQSAWQTPDPSSSSFNANTSQWLMGTFHSTTVANTTISFNFIGPAIYVFGASGPAYGSYEVVLDGTSTMKSAYAAANVSSPYLLYSADNLTYAAHTLTLRNLGKQGVDVGGDTFLFDFLRATAQLAPAGATVTNQTLEETDPSLKYSGTWGSNKSPNFSGGGSTFTNADKASVSFSFHGSAIYDFGDKKNDHGLYSVVLDTNTPQIFNGISGCGGAFGMTCEQMKPTLAYFAHNLDGGLHNLSITNMAGVNKSFFDPDSVVLSVPSVYAPRTLDNNTSSSSSGNASASSPGGTSPLPSPSGGANGSLFLGNAPLLNPLLFLVLAVMWVLRPV</sequence>
<dbReference type="EMBL" id="JACAZI010000003">
    <property type="protein sequence ID" value="KAF7365661.1"/>
    <property type="molecule type" value="Genomic_DNA"/>
</dbReference>
<keyword evidence="2" id="KW-1133">Transmembrane helix</keyword>
<gene>
    <name evidence="3" type="ORF">MVEN_00439700</name>
</gene>
<keyword evidence="2" id="KW-0472">Membrane</keyword>
<reference evidence="3" key="1">
    <citation type="submission" date="2020-05" db="EMBL/GenBank/DDBJ databases">
        <title>Mycena genomes resolve the evolution of fungal bioluminescence.</title>
        <authorList>
            <person name="Tsai I.J."/>
        </authorList>
    </citation>
    <scope>NUCLEOTIDE SEQUENCE</scope>
    <source>
        <strain evidence="3">CCC161011</strain>
    </source>
</reference>